<dbReference type="EMBL" id="JACSIT010000040">
    <property type="protein sequence ID" value="MBC6992946.1"/>
    <property type="molecule type" value="Genomic_DNA"/>
</dbReference>
<reference evidence="1" key="1">
    <citation type="submission" date="2020-08" db="EMBL/GenBank/DDBJ databases">
        <title>Lewinella bacteria from marine environments.</title>
        <authorList>
            <person name="Zhong Y."/>
        </authorList>
    </citation>
    <scope>NUCLEOTIDE SEQUENCE</scope>
    <source>
        <strain evidence="1">KCTC 42187</strain>
    </source>
</reference>
<evidence type="ECO:0000313" key="1">
    <source>
        <dbReference type="EMBL" id="MBC6992946.1"/>
    </source>
</evidence>
<gene>
    <name evidence="1" type="ORF">H9S92_02105</name>
</gene>
<evidence type="ECO:0000313" key="2">
    <source>
        <dbReference type="Proteomes" id="UP000650081"/>
    </source>
</evidence>
<sequence>MTNYQTGQFHKILEVRGNFQSIEYSVGGGNKKQGYILVDRSKMTLPLLNVNYTFSEAKLTPPYDLVNNIILPPNVTNPVMELKAKYEYIILDNIKEHTAGAISPVEPCLFYKDKYTKLIQEIELHNKENLNAPEMNGPNRCAWVVRLFGSTNTLVVSAKNLNDFIGEKTIGQPENLPHLDYKLKGNNKFSACTEDGIIALCQDSVSDGPAKYPPNSDGVKVDSSIVYPDITPNFWLTEIMGHQIVSNTPRP</sequence>
<dbReference type="AlphaFoldDB" id="A0A923PHS5"/>
<protein>
    <submittedName>
        <fullName evidence="1">Uncharacterized protein</fullName>
    </submittedName>
</protein>
<dbReference type="RefSeq" id="WP_187465074.1">
    <property type="nucleotide sequence ID" value="NZ_JACSIT010000040.1"/>
</dbReference>
<proteinExistence type="predicted"/>
<name>A0A923PHS5_9BACT</name>
<keyword evidence="2" id="KW-1185">Reference proteome</keyword>
<dbReference type="Proteomes" id="UP000650081">
    <property type="component" value="Unassembled WGS sequence"/>
</dbReference>
<accession>A0A923PHS5</accession>
<comment type="caution">
    <text evidence="1">The sequence shown here is derived from an EMBL/GenBank/DDBJ whole genome shotgun (WGS) entry which is preliminary data.</text>
</comment>
<organism evidence="1 2">
    <name type="scientific">Neolewinella lacunae</name>
    <dbReference type="NCBI Taxonomy" id="1517758"/>
    <lineage>
        <taxon>Bacteria</taxon>
        <taxon>Pseudomonadati</taxon>
        <taxon>Bacteroidota</taxon>
        <taxon>Saprospiria</taxon>
        <taxon>Saprospirales</taxon>
        <taxon>Lewinellaceae</taxon>
        <taxon>Neolewinella</taxon>
    </lineage>
</organism>